<protein>
    <recommendedName>
        <fullName evidence="1">Ras-associating domain-containing protein</fullName>
    </recommendedName>
</protein>
<reference evidence="2 3" key="1">
    <citation type="submission" date="2019-07" db="EMBL/GenBank/DDBJ databases">
        <authorList>
            <person name="Jastrzebski P J."/>
            <person name="Paukszto L."/>
            <person name="Jastrzebski P J."/>
        </authorList>
    </citation>
    <scope>NUCLEOTIDE SEQUENCE [LARGE SCALE GENOMIC DNA]</scope>
    <source>
        <strain evidence="2 3">WMS-il1</strain>
    </source>
</reference>
<dbReference type="Proteomes" id="UP000321570">
    <property type="component" value="Unassembled WGS sequence"/>
</dbReference>
<dbReference type="PROSITE" id="PS50200">
    <property type="entry name" value="RA"/>
    <property type="match status" value="1"/>
</dbReference>
<dbReference type="EMBL" id="CABIJS010000333">
    <property type="protein sequence ID" value="VUZ49454.1"/>
    <property type="molecule type" value="Genomic_DNA"/>
</dbReference>
<gene>
    <name evidence="2" type="ORF">WMSIL1_LOCUS8496</name>
</gene>
<sequence length="55" mass="6319">MSRSFRSFSFSKSMSAEKAMSQCLKAFYLVGNPKDYTLYEMNEKDGSEMKLDMDG</sequence>
<dbReference type="Pfam" id="PF00788">
    <property type="entry name" value="RA"/>
    <property type="match status" value="1"/>
</dbReference>
<dbReference type="GO" id="GO:0007165">
    <property type="term" value="P:signal transduction"/>
    <property type="evidence" value="ECO:0007669"/>
    <property type="project" value="InterPro"/>
</dbReference>
<accession>A0A564YSD1</accession>
<evidence type="ECO:0000313" key="3">
    <source>
        <dbReference type="Proteomes" id="UP000321570"/>
    </source>
</evidence>
<organism evidence="2 3">
    <name type="scientific">Hymenolepis diminuta</name>
    <name type="common">Rat tapeworm</name>
    <dbReference type="NCBI Taxonomy" id="6216"/>
    <lineage>
        <taxon>Eukaryota</taxon>
        <taxon>Metazoa</taxon>
        <taxon>Spiralia</taxon>
        <taxon>Lophotrochozoa</taxon>
        <taxon>Platyhelminthes</taxon>
        <taxon>Cestoda</taxon>
        <taxon>Eucestoda</taxon>
        <taxon>Cyclophyllidea</taxon>
        <taxon>Hymenolepididae</taxon>
        <taxon>Hymenolepis</taxon>
    </lineage>
</organism>
<name>A0A564YSD1_HYMDI</name>
<evidence type="ECO:0000313" key="2">
    <source>
        <dbReference type="EMBL" id="VUZ49454.1"/>
    </source>
</evidence>
<feature type="non-terminal residue" evidence="2">
    <location>
        <position position="55"/>
    </location>
</feature>
<keyword evidence="3" id="KW-1185">Reference proteome</keyword>
<proteinExistence type="predicted"/>
<dbReference type="InterPro" id="IPR000159">
    <property type="entry name" value="RA_dom"/>
</dbReference>
<dbReference type="AlphaFoldDB" id="A0A564YSD1"/>
<evidence type="ECO:0000259" key="1">
    <source>
        <dbReference type="PROSITE" id="PS50200"/>
    </source>
</evidence>
<feature type="domain" description="Ras-associating" evidence="1">
    <location>
        <begin position="1"/>
        <end position="55"/>
    </location>
</feature>